<dbReference type="InterPro" id="IPR036874">
    <property type="entry name" value="Carbonic_anhydrase_sf"/>
</dbReference>
<evidence type="ECO:0000256" key="3">
    <source>
        <dbReference type="ARBA" id="ARBA00022723"/>
    </source>
</evidence>
<dbReference type="RefSeq" id="WP_098193006.1">
    <property type="nucleotide sequence ID" value="NZ_CP023777.1"/>
</dbReference>
<feature type="binding site" evidence="7">
    <location>
        <position position="60"/>
    </location>
    <ligand>
        <name>Zn(2+)</name>
        <dbReference type="ChEBI" id="CHEBI:29105"/>
    </ligand>
</feature>
<keyword evidence="3 7" id="KW-0479">Metal-binding</keyword>
<comment type="catalytic activity">
    <reaction evidence="6">
        <text>hydrogencarbonate + H(+) = CO2 + H2O</text>
        <dbReference type="Rhea" id="RHEA:10748"/>
        <dbReference type="ChEBI" id="CHEBI:15377"/>
        <dbReference type="ChEBI" id="CHEBI:15378"/>
        <dbReference type="ChEBI" id="CHEBI:16526"/>
        <dbReference type="ChEBI" id="CHEBI:17544"/>
        <dbReference type="EC" id="4.2.1.1"/>
    </reaction>
</comment>
<organism evidence="8 9">
    <name type="scientific">Chitinophaga caeni</name>
    <dbReference type="NCBI Taxonomy" id="2029983"/>
    <lineage>
        <taxon>Bacteria</taxon>
        <taxon>Pseudomonadati</taxon>
        <taxon>Bacteroidota</taxon>
        <taxon>Chitinophagia</taxon>
        <taxon>Chitinophagales</taxon>
        <taxon>Chitinophagaceae</taxon>
        <taxon>Chitinophaga</taxon>
    </lineage>
</organism>
<dbReference type="SMART" id="SM00947">
    <property type="entry name" value="Pro_CA"/>
    <property type="match status" value="1"/>
</dbReference>
<dbReference type="NCBIfam" id="NF011765">
    <property type="entry name" value="PRK15219.1"/>
    <property type="match status" value="1"/>
</dbReference>
<dbReference type="InterPro" id="IPR001765">
    <property type="entry name" value="Carbonic_anhydrase"/>
</dbReference>
<sequence length="222" mass="23937">MNAYNKITQESLSPADVLKILRDGNARFVNNLRINRNLLQQMNDTRDGQWPIAAIVSCMDSRTSAELIFDLGLGDIFSIRLAGNVISEFVLGSLEYACAVAGSKFIVVLGHTKCGAIKGACDGVKMGNLTPLLSEIQPSIDAETTITDNRTASNPDFVSAVTNIHVEHSVKIIMERSPILRELIEEGKVGIIGAVYDVENGAVTFCDHTMIINHPKAAPVAG</sequence>
<dbReference type="Gene3D" id="3.40.1050.10">
    <property type="entry name" value="Carbonic anhydrase"/>
    <property type="match status" value="1"/>
</dbReference>
<dbReference type="EMBL" id="CP023777">
    <property type="protein sequence ID" value="ATL46618.1"/>
    <property type="molecule type" value="Genomic_DNA"/>
</dbReference>
<dbReference type="AlphaFoldDB" id="A0A291QRJ6"/>
<evidence type="ECO:0000313" key="9">
    <source>
        <dbReference type="Proteomes" id="UP000220133"/>
    </source>
</evidence>
<evidence type="ECO:0000256" key="4">
    <source>
        <dbReference type="ARBA" id="ARBA00022833"/>
    </source>
</evidence>
<feature type="binding site" evidence="7">
    <location>
        <position position="58"/>
    </location>
    <ligand>
        <name>Zn(2+)</name>
        <dbReference type="ChEBI" id="CHEBI:29105"/>
    </ligand>
</feature>
<dbReference type="PANTHER" id="PTHR11002:SF76">
    <property type="entry name" value="CARBONIC ANHYDRASE"/>
    <property type="match status" value="1"/>
</dbReference>
<keyword evidence="9" id="KW-1185">Reference proteome</keyword>
<dbReference type="KEGG" id="cbae:COR50_05150"/>
<evidence type="ECO:0000313" key="8">
    <source>
        <dbReference type="EMBL" id="ATL46618.1"/>
    </source>
</evidence>
<keyword evidence="4 7" id="KW-0862">Zinc</keyword>
<comment type="similarity">
    <text evidence="1">Belongs to the beta-class carbonic anhydrase family.</text>
</comment>
<evidence type="ECO:0000256" key="5">
    <source>
        <dbReference type="ARBA" id="ARBA00023239"/>
    </source>
</evidence>
<feature type="binding site" evidence="7">
    <location>
        <position position="111"/>
    </location>
    <ligand>
        <name>Zn(2+)</name>
        <dbReference type="ChEBI" id="CHEBI:29105"/>
    </ligand>
</feature>
<dbReference type="Proteomes" id="UP000220133">
    <property type="component" value="Chromosome"/>
</dbReference>
<dbReference type="EC" id="4.2.1.1" evidence="2"/>
<gene>
    <name evidence="8" type="ORF">COR50_05150</name>
</gene>
<name>A0A291QRJ6_9BACT</name>
<dbReference type="CDD" id="cd03378">
    <property type="entry name" value="beta_CA_cladeC"/>
    <property type="match status" value="1"/>
</dbReference>
<evidence type="ECO:0000256" key="1">
    <source>
        <dbReference type="ARBA" id="ARBA00006217"/>
    </source>
</evidence>
<dbReference type="Pfam" id="PF00484">
    <property type="entry name" value="Pro_CA"/>
    <property type="match status" value="1"/>
</dbReference>
<protein>
    <recommendedName>
        <fullName evidence="2">carbonic anhydrase</fullName>
        <ecNumber evidence="2">4.2.1.1</ecNumber>
    </recommendedName>
</protein>
<reference evidence="8 9" key="1">
    <citation type="submission" date="2017-10" db="EMBL/GenBank/DDBJ databases">
        <title>Paenichitinophaga pekingensis gen. nov., sp. nov., isolated from activated sludge.</title>
        <authorList>
            <person name="Jin D."/>
            <person name="Kong X."/>
            <person name="Deng Y."/>
            <person name="Bai Z."/>
        </authorList>
    </citation>
    <scope>NUCLEOTIDE SEQUENCE [LARGE SCALE GENOMIC DNA]</scope>
    <source>
        <strain evidence="8 9">13</strain>
    </source>
</reference>
<evidence type="ECO:0000256" key="7">
    <source>
        <dbReference type="PIRSR" id="PIRSR601765-1"/>
    </source>
</evidence>
<keyword evidence="5" id="KW-0456">Lyase</keyword>
<proteinExistence type="inferred from homology"/>
<evidence type="ECO:0000256" key="6">
    <source>
        <dbReference type="ARBA" id="ARBA00048348"/>
    </source>
</evidence>
<dbReference type="SUPFAM" id="SSF53056">
    <property type="entry name" value="beta-carbonic anhydrase, cab"/>
    <property type="match status" value="1"/>
</dbReference>
<dbReference type="GO" id="GO:0004089">
    <property type="term" value="F:carbonate dehydratase activity"/>
    <property type="evidence" value="ECO:0007669"/>
    <property type="project" value="UniProtKB-EC"/>
</dbReference>
<comment type="cofactor">
    <cofactor evidence="7">
        <name>Zn(2+)</name>
        <dbReference type="ChEBI" id="CHEBI:29105"/>
    </cofactor>
    <text evidence="7">Binds 1 zinc ion per subunit.</text>
</comment>
<evidence type="ECO:0000256" key="2">
    <source>
        <dbReference type="ARBA" id="ARBA00012925"/>
    </source>
</evidence>
<dbReference type="GO" id="GO:0008270">
    <property type="term" value="F:zinc ion binding"/>
    <property type="evidence" value="ECO:0007669"/>
    <property type="project" value="InterPro"/>
</dbReference>
<feature type="binding site" evidence="7">
    <location>
        <position position="114"/>
    </location>
    <ligand>
        <name>Zn(2+)</name>
        <dbReference type="ChEBI" id="CHEBI:29105"/>
    </ligand>
</feature>
<dbReference type="OrthoDB" id="9797527at2"/>
<dbReference type="PANTHER" id="PTHR11002">
    <property type="entry name" value="CARBONIC ANHYDRASE"/>
    <property type="match status" value="1"/>
</dbReference>
<accession>A0A291QRJ6</accession>